<dbReference type="AlphaFoldDB" id="A0A8H5R638"/>
<protein>
    <submittedName>
        <fullName evidence="2">C6 zinc finger domain protein</fullName>
    </submittedName>
</protein>
<feature type="region of interest" description="Disordered" evidence="1">
    <location>
        <begin position="174"/>
        <end position="194"/>
    </location>
</feature>
<evidence type="ECO:0000313" key="2">
    <source>
        <dbReference type="EMBL" id="KAF5627225.1"/>
    </source>
</evidence>
<sequence length="357" mass="39728">MARKRLSWAINTAGRLSAQCQLLAGVYLVYNSEPVAAWKMISGALLSLGEQAASGVPAEETNTKIDNVLDQRIRIAAIMFLSRLRCEIDIPFAPVSFELPIATTLTDQMPLEDGLSHVATQNGTDILCIQGHACAQFQLLRPEASVADLHGFQRSISSMLTALEEWRFRSRLGVDQDSDTSPGQRDSDIESHQGEVQQQMQTLYYETKELILRPSLYLVLHSRHIEEAWATASTEGEEPRSFEKLLTSHVTSQLQAMVSQHRALLLRRIHLCLGNVLNRPSPKLPDVGWLKHQTCLTLALLLVASNRVQHGVGDDHDIDLVVERAVNFLAHDGLRSEESGIAADILRNYQAQRNEPS</sequence>
<gene>
    <name evidence="2" type="ORF">FTJAE_9310</name>
</gene>
<comment type="caution">
    <text evidence="2">The sequence shown here is derived from an EMBL/GenBank/DDBJ whole genome shotgun (WGS) entry which is preliminary data.</text>
</comment>
<evidence type="ECO:0000256" key="1">
    <source>
        <dbReference type="SAM" id="MobiDB-lite"/>
    </source>
</evidence>
<organism evidence="2 3">
    <name type="scientific">Fusarium tjaetaba</name>
    <dbReference type="NCBI Taxonomy" id="1567544"/>
    <lineage>
        <taxon>Eukaryota</taxon>
        <taxon>Fungi</taxon>
        <taxon>Dikarya</taxon>
        <taxon>Ascomycota</taxon>
        <taxon>Pezizomycotina</taxon>
        <taxon>Sordariomycetes</taxon>
        <taxon>Hypocreomycetidae</taxon>
        <taxon>Hypocreales</taxon>
        <taxon>Nectriaceae</taxon>
        <taxon>Fusarium</taxon>
        <taxon>Fusarium fujikuroi species complex</taxon>
    </lineage>
</organism>
<name>A0A8H5R638_9HYPO</name>
<dbReference type="InterPro" id="IPR053181">
    <property type="entry name" value="EcdB-like_regulator"/>
</dbReference>
<dbReference type="RefSeq" id="XP_037203562.1">
    <property type="nucleotide sequence ID" value="XM_037356219.1"/>
</dbReference>
<accession>A0A8H5R638</accession>
<keyword evidence="3" id="KW-1185">Reference proteome</keyword>
<dbReference type="OrthoDB" id="10261408at2759"/>
<reference evidence="2 3" key="1">
    <citation type="submission" date="2020-05" db="EMBL/GenBank/DDBJ databases">
        <title>Identification and distribution of gene clusters putatively required for synthesis of sphingolipid metabolism inhibitors in phylogenetically diverse species of the filamentous fungus Fusarium.</title>
        <authorList>
            <person name="Kim H.-S."/>
            <person name="Busman M."/>
            <person name="Brown D.W."/>
            <person name="Divon H."/>
            <person name="Uhlig S."/>
            <person name="Proctor R.H."/>
        </authorList>
    </citation>
    <scope>NUCLEOTIDE SEQUENCE [LARGE SCALE GENOMIC DNA]</scope>
    <source>
        <strain evidence="2 3">NRRL 66243</strain>
    </source>
</reference>
<dbReference type="GeneID" id="59308489"/>
<proteinExistence type="predicted"/>
<dbReference type="PANTHER" id="PTHR47785">
    <property type="entry name" value="ZN(II)2CYS6 TRANSCRIPTION FACTOR (EUROFUNG)-RELATED-RELATED"/>
    <property type="match status" value="1"/>
</dbReference>
<dbReference type="EMBL" id="JAAQRI010000212">
    <property type="protein sequence ID" value="KAF5627225.1"/>
    <property type="molecule type" value="Genomic_DNA"/>
</dbReference>
<evidence type="ECO:0000313" key="3">
    <source>
        <dbReference type="Proteomes" id="UP000530670"/>
    </source>
</evidence>
<dbReference type="Proteomes" id="UP000530670">
    <property type="component" value="Unassembled WGS sequence"/>
</dbReference>